<evidence type="ECO:0000313" key="3">
    <source>
        <dbReference type="EMBL" id="SFG61820.1"/>
    </source>
</evidence>
<dbReference type="InterPro" id="IPR029057">
    <property type="entry name" value="PRTase-like"/>
</dbReference>
<proteinExistence type="inferred from homology"/>
<dbReference type="Gene3D" id="3.40.50.2020">
    <property type="match status" value="1"/>
</dbReference>
<dbReference type="InterPro" id="IPR044005">
    <property type="entry name" value="DZR_2"/>
</dbReference>
<dbReference type="STRING" id="341036.SAMN05660649_02131"/>
<dbReference type="Proteomes" id="UP000199337">
    <property type="component" value="Unassembled WGS sequence"/>
</dbReference>
<dbReference type="Pfam" id="PF18912">
    <property type="entry name" value="DZR_2"/>
    <property type="match status" value="1"/>
</dbReference>
<dbReference type="RefSeq" id="WP_092471365.1">
    <property type="nucleotide sequence ID" value="NZ_FOOX01000007.1"/>
</dbReference>
<feature type="domain" description="Double zinc ribbon" evidence="2">
    <location>
        <begin position="9"/>
        <end position="72"/>
    </location>
</feature>
<dbReference type="InterPro" id="IPR051910">
    <property type="entry name" value="ComF/GntX_DNA_util-trans"/>
</dbReference>
<dbReference type="PANTHER" id="PTHR47505">
    <property type="entry name" value="DNA UTILIZATION PROTEIN YHGH"/>
    <property type="match status" value="1"/>
</dbReference>
<dbReference type="InterPro" id="IPR000836">
    <property type="entry name" value="PRTase_dom"/>
</dbReference>
<dbReference type="SUPFAM" id="SSF53271">
    <property type="entry name" value="PRTase-like"/>
    <property type="match status" value="1"/>
</dbReference>
<sequence>MLKTLFEAALDIVFPPRQVCPICAGHSPGSLLCPACRKRLDDYAGEIICPVCGAFGGAAGVTAGGSICPHCRRAGRAFDLARSVGPYEGPLRDAVHRLKYRGIKGLASPLGALMADVARSDPLLSQARALVPVPLSPDRERKRGFNQALLLARELEQHLQVPVLERAVVKIRETPPQAELSRQERLVNLTNAFIVPNPDLIMGKKITIIDDVFTTGSTVSIISHVLRQTGATVIMALTFAGTRFNANS</sequence>
<protein>
    <submittedName>
        <fullName evidence="3">ComF family protein</fullName>
    </submittedName>
</protein>
<accession>A0A1I2TAL5</accession>
<keyword evidence="4" id="KW-1185">Reference proteome</keyword>
<evidence type="ECO:0000256" key="1">
    <source>
        <dbReference type="ARBA" id="ARBA00008007"/>
    </source>
</evidence>
<dbReference type="OrthoDB" id="9779910at2"/>
<comment type="similarity">
    <text evidence="1">Belongs to the ComF/GntX family.</text>
</comment>
<dbReference type="CDD" id="cd06223">
    <property type="entry name" value="PRTases_typeI"/>
    <property type="match status" value="1"/>
</dbReference>
<gene>
    <name evidence="3" type="ORF">SAMN05660649_02131</name>
</gene>
<organism evidence="3 4">
    <name type="scientific">Desulfotruncus arcticus DSM 17038</name>
    <dbReference type="NCBI Taxonomy" id="1121424"/>
    <lineage>
        <taxon>Bacteria</taxon>
        <taxon>Bacillati</taxon>
        <taxon>Bacillota</taxon>
        <taxon>Clostridia</taxon>
        <taxon>Eubacteriales</taxon>
        <taxon>Desulfallaceae</taxon>
        <taxon>Desulfotruncus</taxon>
    </lineage>
</organism>
<name>A0A1I2TAL5_9FIRM</name>
<dbReference type="EMBL" id="FOOX01000007">
    <property type="protein sequence ID" value="SFG61820.1"/>
    <property type="molecule type" value="Genomic_DNA"/>
</dbReference>
<dbReference type="PANTHER" id="PTHR47505:SF1">
    <property type="entry name" value="DNA UTILIZATION PROTEIN YHGH"/>
    <property type="match status" value="1"/>
</dbReference>
<evidence type="ECO:0000313" key="4">
    <source>
        <dbReference type="Proteomes" id="UP000199337"/>
    </source>
</evidence>
<evidence type="ECO:0000259" key="2">
    <source>
        <dbReference type="Pfam" id="PF18912"/>
    </source>
</evidence>
<reference evidence="4" key="1">
    <citation type="submission" date="2016-10" db="EMBL/GenBank/DDBJ databases">
        <authorList>
            <person name="Varghese N."/>
            <person name="Submissions S."/>
        </authorList>
    </citation>
    <scope>NUCLEOTIDE SEQUENCE [LARGE SCALE GENOMIC DNA]</scope>
    <source>
        <strain evidence="4">DSM 17038</strain>
    </source>
</reference>
<dbReference type="AlphaFoldDB" id="A0A1I2TAL5"/>